<accession>A0A7W7NAJ3</accession>
<organism evidence="2 3">
    <name type="scientific">Flavobacterium nitrogenifigens</name>
    <dbReference type="NCBI Taxonomy" id="1617283"/>
    <lineage>
        <taxon>Bacteria</taxon>
        <taxon>Pseudomonadati</taxon>
        <taxon>Bacteroidota</taxon>
        <taxon>Flavobacteriia</taxon>
        <taxon>Flavobacteriales</taxon>
        <taxon>Flavobacteriaceae</taxon>
        <taxon>Flavobacterium</taxon>
    </lineage>
</organism>
<evidence type="ECO:0000259" key="1">
    <source>
        <dbReference type="Pfam" id="PF07863"/>
    </source>
</evidence>
<protein>
    <recommendedName>
        <fullName evidence="1">Conjugative transposon TraJ C-terminal domain-containing protein</fullName>
    </recommendedName>
</protein>
<reference evidence="2 3" key="1">
    <citation type="submission" date="2020-08" db="EMBL/GenBank/DDBJ databases">
        <title>Functional genomics of gut bacteria from endangered species of beetles.</title>
        <authorList>
            <person name="Carlos-Shanley C."/>
        </authorList>
    </citation>
    <scope>NUCLEOTIDE SEQUENCE [LARGE SCALE GENOMIC DNA]</scope>
    <source>
        <strain evidence="2 3">S00142</strain>
    </source>
</reference>
<comment type="caution">
    <text evidence="2">The sequence shown here is derived from an EMBL/GenBank/DDBJ whole genome shotgun (WGS) entry which is preliminary data.</text>
</comment>
<evidence type="ECO:0000313" key="2">
    <source>
        <dbReference type="EMBL" id="MBB4804557.1"/>
    </source>
</evidence>
<keyword evidence="3" id="KW-1185">Reference proteome</keyword>
<sequence length="98" mass="9943">MIFMIIGIVGYFTVPSVANYIVHASGGSALGQKVTSLFGGSTSSVIGGAATGAGMVMDTMGNAAGEMRQSMAASSASSPYFEEKGSYMSEKLKGNSKN</sequence>
<feature type="domain" description="Conjugative transposon TraJ C-terminal" evidence="1">
    <location>
        <begin position="1"/>
        <end position="94"/>
    </location>
</feature>
<proteinExistence type="predicted"/>
<evidence type="ECO:0000313" key="3">
    <source>
        <dbReference type="Proteomes" id="UP000561681"/>
    </source>
</evidence>
<dbReference type="AlphaFoldDB" id="A0A7W7NAJ3"/>
<dbReference type="Proteomes" id="UP000561681">
    <property type="component" value="Unassembled WGS sequence"/>
</dbReference>
<dbReference type="Pfam" id="PF07863">
    <property type="entry name" value="CtnDOT_TraJ"/>
    <property type="match status" value="1"/>
</dbReference>
<gene>
    <name evidence="2" type="ORF">HNP37_004654</name>
</gene>
<dbReference type="EMBL" id="JACHLD010000011">
    <property type="protein sequence ID" value="MBB4804557.1"/>
    <property type="molecule type" value="Genomic_DNA"/>
</dbReference>
<dbReference type="InterPro" id="IPR012424">
    <property type="entry name" value="Conjugative_transposon_TraJ_C"/>
</dbReference>
<name>A0A7W7NAJ3_9FLAO</name>